<dbReference type="AlphaFoldDB" id="A0A5N5GV27"/>
<dbReference type="Pfam" id="PF00085">
    <property type="entry name" value="Thioredoxin"/>
    <property type="match status" value="1"/>
</dbReference>
<evidence type="ECO:0000256" key="1">
    <source>
        <dbReference type="ARBA" id="ARBA00023157"/>
    </source>
</evidence>
<name>A0A5N5GV27_9ROSA</name>
<accession>A0A5N5GV27</accession>
<keyword evidence="5" id="KW-1185">Reference proteome</keyword>
<dbReference type="InterPro" id="IPR013766">
    <property type="entry name" value="Thioredoxin_domain"/>
</dbReference>
<evidence type="ECO:0000313" key="4">
    <source>
        <dbReference type="EMBL" id="KAB2619158.1"/>
    </source>
</evidence>
<reference evidence="5" key="2">
    <citation type="submission" date="2019-10" db="EMBL/GenBank/DDBJ databases">
        <title>A de novo genome assembly of a pear dwarfing rootstock.</title>
        <authorList>
            <person name="Wang F."/>
            <person name="Wang J."/>
            <person name="Li S."/>
            <person name="Zhang Y."/>
            <person name="Fang M."/>
            <person name="Ma L."/>
            <person name="Zhao Y."/>
            <person name="Jiang S."/>
        </authorList>
    </citation>
    <scope>NUCLEOTIDE SEQUENCE [LARGE SCALE GENOMIC DNA]</scope>
</reference>
<dbReference type="PANTHER" id="PTHR46115">
    <property type="entry name" value="THIOREDOXIN-LIKE PROTEIN 1"/>
    <property type="match status" value="1"/>
</dbReference>
<evidence type="ECO:0000256" key="2">
    <source>
        <dbReference type="SAM" id="MobiDB-lite"/>
    </source>
</evidence>
<dbReference type="CDD" id="cd02947">
    <property type="entry name" value="TRX_family"/>
    <property type="match status" value="1"/>
</dbReference>
<feature type="compositionally biased region" description="Polar residues" evidence="2">
    <location>
        <begin position="76"/>
        <end position="88"/>
    </location>
</feature>
<evidence type="ECO:0000313" key="5">
    <source>
        <dbReference type="Proteomes" id="UP000327157"/>
    </source>
</evidence>
<dbReference type="SUPFAM" id="SSF52833">
    <property type="entry name" value="Thioredoxin-like"/>
    <property type="match status" value="1"/>
</dbReference>
<reference evidence="4 5" key="3">
    <citation type="submission" date="2019-11" db="EMBL/GenBank/DDBJ databases">
        <title>A de novo genome assembly of a pear dwarfing rootstock.</title>
        <authorList>
            <person name="Wang F."/>
            <person name="Wang J."/>
            <person name="Li S."/>
            <person name="Zhang Y."/>
            <person name="Fang M."/>
            <person name="Ma L."/>
            <person name="Zhao Y."/>
            <person name="Jiang S."/>
        </authorList>
    </citation>
    <scope>NUCLEOTIDE SEQUENCE [LARGE SCALE GENOMIC DNA]</scope>
    <source>
        <strain evidence="4">S2</strain>
        <tissue evidence="4">Leaf</tissue>
    </source>
</reference>
<feature type="region of interest" description="Disordered" evidence="2">
    <location>
        <begin position="76"/>
        <end position="99"/>
    </location>
</feature>
<evidence type="ECO:0000259" key="3">
    <source>
        <dbReference type="Pfam" id="PF00085"/>
    </source>
</evidence>
<sequence length="250" mass="27252">MARNLGVLVRQVLGNRDKPCAGLLLHHLKPPWHSVQTLKALKTLTSIPTAPSSPPTAPSTRKPLYDFLHSTDLQSLQHRPLTSPSGPSDIQIKKKRKKGPSNIVTVKTMTGYGRAISNIRNNKAPVVFFFTTASSDACKIVSPILKDLSEQFPHVITYKFDVVQGKTDFAVIMYGWRAMPTFSFFQNGVCVSRIIGADVAGLKSTFEKLYGPEGSEKVDKEVSKCKKKGRGVVAEGGKVGVAVKSSQQSD</sequence>
<feature type="domain" description="Thioredoxin" evidence="3">
    <location>
        <begin position="118"/>
        <end position="204"/>
    </location>
</feature>
<dbReference type="InterPro" id="IPR036249">
    <property type="entry name" value="Thioredoxin-like_sf"/>
</dbReference>
<dbReference type="OrthoDB" id="2121326at2759"/>
<dbReference type="EMBL" id="SMOL01000401">
    <property type="protein sequence ID" value="KAB2619158.1"/>
    <property type="molecule type" value="Genomic_DNA"/>
</dbReference>
<reference evidence="4 5" key="1">
    <citation type="submission" date="2019-09" db="EMBL/GenBank/DDBJ databases">
        <authorList>
            <person name="Ou C."/>
        </authorList>
    </citation>
    <scope>NUCLEOTIDE SEQUENCE [LARGE SCALE GENOMIC DNA]</scope>
    <source>
        <strain evidence="4">S2</strain>
        <tissue evidence="4">Leaf</tissue>
    </source>
</reference>
<keyword evidence="1" id="KW-1015">Disulfide bond</keyword>
<dbReference type="Gene3D" id="3.40.30.10">
    <property type="entry name" value="Glutaredoxin"/>
    <property type="match status" value="1"/>
</dbReference>
<protein>
    <submittedName>
        <fullName evidence="4">Thioredoxin O1</fullName>
    </submittedName>
</protein>
<organism evidence="4 5">
    <name type="scientific">Pyrus ussuriensis x Pyrus communis</name>
    <dbReference type="NCBI Taxonomy" id="2448454"/>
    <lineage>
        <taxon>Eukaryota</taxon>
        <taxon>Viridiplantae</taxon>
        <taxon>Streptophyta</taxon>
        <taxon>Embryophyta</taxon>
        <taxon>Tracheophyta</taxon>
        <taxon>Spermatophyta</taxon>
        <taxon>Magnoliopsida</taxon>
        <taxon>eudicotyledons</taxon>
        <taxon>Gunneridae</taxon>
        <taxon>Pentapetalae</taxon>
        <taxon>rosids</taxon>
        <taxon>fabids</taxon>
        <taxon>Rosales</taxon>
        <taxon>Rosaceae</taxon>
        <taxon>Amygdaloideae</taxon>
        <taxon>Maleae</taxon>
        <taxon>Pyrus</taxon>
    </lineage>
</organism>
<dbReference type="Proteomes" id="UP000327157">
    <property type="component" value="Chromosome 15"/>
</dbReference>
<proteinExistence type="predicted"/>
<comment type="caution">
    <text evidence="4">The sequence shown here is derived from an EMBL/GenBank/DDBJ whole genome shotgun (WGS) entry which is preliminary data.</text>
</comment>
<gene>
    <name evidence="4" type="ORF">D8674_015027</name>
</gene>